<feature type="domain" description="HTH marR-type" evidence="4">
    <location>
        <begin position="6"/>
        <end position="141"/>
    </location>
</feature>
<dbReference type="Pfam" id="PF01047">
    <property type="entry name" value="MarR"/>
    <property type="match status" value="1"/>
</dbReference>
<evidence type="ECO:0000313" key="5">
    <source>
        <dbReference type="EMBL" id="PTV95352.1"/>
    </source>
</evidence>
<dbReference type="RefSeq" id="WP_108141579.1">
    <property type="nucleotide sequence ID" value="NZ_QAXS01000029.1"/>
</dbReference>
<evidence type="ECO:0000256" key="2">
    <source>
        <dbReference type="ARBA" id="ARBA00023125"/>
    </source>
</evidence>
<keyword evidence="3" id="KW-0804">Transcription</keyword>
<dbReference type="InterPro" id="IPR036388">
    <property type="entry name" value="WH-like_DNA-bd_sf"/>
</dbReference>
<gene>
    <name evidence="5" type="ORF">C8C76_12922</name>
</gene>
<dbReference type="InterPro" id="IPR000835">
    <property type="entry name" value="HTH_MarR-typ"/>
</dbReference>
<evidence type="ECO:0000313" key="6">
    <source>
        <dbReference type="Proteomes" id="UP000244089"/>
    </source>
</evidence>
<comment type="caution">
    <text evidence="5">The sequence shown here is derived from an EMBL/GenBank/DDBJ whole genome shotgun (WGS) entry which is preliminary data.</text>
</comment>
<evidence type="ECO:0000256" key="1">
    <source>
        <dbReference type="ARBA" id="ARBA00023015"/>
    </source>
</evidence>
<evidence type="ECO:0000259" key="4">
    <source>
        <dbReference type="PROSITE" id="PS50995"/>
    </source>
</evidence>
<dbReference type="OrthoDB" id="2297442at2"/>
<protein>
    <submittedName>
        <fullName evidence="5">DNA-binding MarR family transcriptional regulator</fullName>
    </submittedName>
</protein>
<dbReference type="Gene3D" id="1.10.10.10">
    <property type="entry name" value="Winged helix-like DNA-binding domain superfamily/Winged helix DNA-binding domain"/>
    <property type="match status" value="1"/>
</dbReference>
<dbReference type="SUPFAM" id="SSF46785">
    <property type="entry name" value="Winged helix' DNA-binding domain"/>
    <property type="match status" value="1"/>
</dbReference>
<sequence length="147" mass="17282">MGKKTNKKIEEKIRNIAKYLNQYTKDHLKCYNLTLGRFHVLRVIIESQPVSMGEIHEELHMANSTVTVIVDYLHEAGLVKRRRDDNDRRVVLLEITDQGREIMESLLKKRQDFMEKALVDMEDSAEELAQLLSKLLDKIEEIYQPDK</sequence>
<dbReference type="SMART" id="SM00347">
    <property type="entry name" value="HTH_MARR"/>
    <property type="match status" value="1"/>
</dbReference>
<reference evidence="5 6" key="1">
    <citation type="submission" date="2018-04" db="EMBL/GenBank/DDBJ databases">
        <title>Subsurface microbial communities from deep shales in Ohio and West Virginia, USA.</title>
        <authorList>
            <person name="Wrighton K."/>
        </authorList>
    </citation>
    <scope>NUCLEOTIDE SEQUENCE [LARGE SCALE GENOMIC DNA]</scope>
    <source>
        <strain evidence="5 6">WC1</strain>
    </source>
</reference>
<keyword evidence="2 5" id="KW-0238">DNA-binding</keyword>
<dbReference type="PRINTS" id="PR00598">
    <property type="entry name" value="HTHMARR"/>
</dbReference>
<dbReference type="PANTHER" id="PTHR42756:SF1">
    <property type="entry name" value="TRANSCRIPTIONAL REPRESSOR OF EMRAB OPERON"/>
    <property type="match status" value="1"/>
</dbReference>
<keyword evidence="1" id="KW-0805">Transcription regulation</keyword>
<accession>A0A2T5RHA8</accession>
<dbReference type="GO" id="GO:0003700">
    <property type="term" value="F:DNA-binding transcription factor activity"/>
    <property type="evidence" value="ECO:0007669"/>
    <property type="project" value="InterPro"/>
</dbReference>
<dbReference type="PROSITE" id="PS50995">
    <property type="entry name" value="HTH_MARR_2"/>
    <property type="match status" value="1"/>
</dbReference>
<evidence type="ECO:0000256" key="3">
    <source>
        <dbReference type="ARBA" id="ARBA00023163"/>
    </source>
</evidence>
<dbReference type="GO" id="GO:0003677">
    <property type="term" value="F:DNA binding"/>
    <property type="evidence" value="ECO:0007669"/>
    <property type="project" value="UniProtKB-KW"/>
</dbReference>
<dbReference type="EMBL" id="QAXS01000029">
    <property type="protein sequence ID" value="PTV95352.1"/>
    <property type="molecule type" value="Genomic_DNA"/>
</dbReference>
<name>A0A2T5RHA8_9FIRM</name>
<dbReference type="InterPro" id="IPR036390">
    <property type="entry name" value="WH_DNA-bd_sf"/>
</dbReference>
<dbReference type="PANTHER" id="PTHR42756">
    <property type="entry name" value="TRANSCRIPTIONAL REGULATOR, MARR"/>
    <property type="match status" value="1"/>
</dbReference>
<dbReference type="AlphaFoldDB" id="A0A2T5RHA8"/>
<organism evidence="5 6">
    <name type="scientific">Halanaerobium saccharolyticum</name>
    <dbReference type="NCBI Taxonomy" id="43595"/>
    <lineage>
        <taxon>Bacteria</taxon>
        <taxon>Bacillati</taxon>
        <taxon>Bacillota</taxon>
        <taxon>Clostridia</taxon>
        <taxon>Halanaerobiales</taxon>
        <taxon>Halanaerobiaceae</taxon>
        <taxon>Halanaerobium</taxon>
    </lineage>
</organism>
<dbReference type="Proteomes" id="UP000244089">
    <property type="component" value="Unassembled WGS sequence"/>
</dbReference>
<proteinExistence type="predicted"/>